<organism evidence="1">
    <name type="scientific">uncultured marine virus</name>
    <dbReference type="NCBI Taxonomy" id="186617"/>
    <lineage>
        <taxon>Viruses</taxon>
        <taxon>environmental samples</taxon>
    </lineage>
</organism>
<reference evidence="1" key="1">
    <citation type="journal article" date="2015" name="Front. Microbiol.">
        <title>Combining genomic sequencing methods to explore viral diversity and reveal potential virus-host interactions.</title>
        <authorList>
            <person name="Chow C.E."/>
            <person name="Winget D.M."/>
            <person name="White R.A.III."/>
            <person name="Hallam S.J."/>
            <person name="Suttle C.A."/>
        </authorList>
    </citation>
    <scope>NUCLEOTIDE SEQUENCE</scope>
    <source>
        <strain evidence="1">Anoxic2_1</strain>
    </source>
</reference>
<accession>A0A0F7L6U1</accession>
<reference evidence="1" key="2">
    <citation type="submission" date="2015-03" db="EMBL/GenBank/DDBJ databases">
        <authorList>
            <person name="Chow C.-E.T."/>
            <person name="Winget D.M."/>
            <person name="White R.A.III."/>
            <person name="Hallam S.J."/>
            <person name="Suttle C.A."/>
        </authorList>
    </citation>
    <scope>NUCLEOTIDE SEQUENCE</scope>
    <source>
        <strain evidence="1">Anoxic2_1</strain>
    </source>
</reference>
<name>A0A0F7L6U1_9VIRU</name>
<dbReference type="EMBL" id="KR029585">
    <property type="protein sequence ID" value="AKH46736.1"/>
    <property type="molecule type" value="Genomic_DNA"/>
</dbReference>
<evidence type="ECO:0000313" key="1">
    <source>
        <dbReference type="EMBL" id="AKH46736.1"/>
    </source>
</evidence>
<proteinExistence type="predicted"/>
<protein>
    <submittedName>
        <fullName evidence="1">Uncharacterized protein</fullName>
    </submittedName>
</protein>
<sequence>MRLVFPFRTLILCSPVICRTYSSVIESLHSQIQPPPSTSSICILAAKRSLNLPTSNM</sequence>